<feature type="signal peptide" evidence="2">
    <location>
        <begin position="1"/>
        <end position="20"/>
    </location>
</feature>
<dbReference type="Gene3D" id="3.40.190.10">
    <property type="entry name" value="Periplasmic binding protein-like II"/>
    <property type="match status" value="2"/>
</dbReference>
<dbReference type="Pfam" id="PF13416">
    <property type="entry name" value="SBP_bac_8"/>
    <property type="match status" value="1"/>
</dbReference>
<feature type="chain" id="PRO_5045273941" evidence="2">
    <location>
        <begin position="21"/>
        <end position="349"/>
    </location>
</feature>
<comment type="caution">
    <text evidence="3">The sequence shown here is derived from an EMBL/GenBank/DDBJ whole genome shotgun (WGS) entry which is preliminary data.</text>
</comment>
<sequence>MRAKAIAALSTAALVASVSACSSSEDGKSVTVTMWGGAGQKAHVNSYFTPWAKDADVTIRQDSPTDYAKIDAQVKSGKVSWGLVEVEPNYSESACAAGKLEKLPQRVKDAAAKGGIDPAQTNDCAIPILQYTFSIAYNTDAFADAHPTTWAEFFDTKQFPGKRGFWKYVTGGIFEAALLADGVAPEDLYPLDLDRAFKKLDTIKDDIVWYDTGDQQVQLLASGEAPLVQAWNGRVSQAAAAGEPVANEYGENLVSYDHVVIPKGYDNVELAQDWMVWFLENPQAQATDAEASGFGPASKDAIDLVPESIRDDVAPSDNVVEQSAGLIDYSYWAENYTEVTKRFNTWIAE</sequence>
<dbReference type="CDD" id="cd13589">
    <property type="entry name" value="PBP2_polyamine_RpCGA009"/>
    <property type="match status" value="1"/>
</dbReference>
<dbReference type="PANTHER" id="PTHR30222:SF2">
    <property type="entry name" value="ABC TRANSPORTER SUBSTRATE-BINDING PROTEIN"/>
    <property type="match status" value="1"/>
</dbReference>
<accession>A0ABP4EIH0</accession>
<dbReference type="SUPFAM" id="SSF53850">
    <property type="entry name" value="Periplasmic binding protein-like II"/>
    <property type="match status" value="1"/>
</dbReference>
<dbReference type="Proteomes" id="UP001501581">
    <property type="component" value="Unassembled WGS sequence"/>
</dbReference>
<evidence type="ECO:0000256" key="2">
    <source>
        <dbReference type="SAM" id="SignalP"/>
    </source>
</evidence>
<protein>
    <submittedName>
        <fullName evidence="3">ABC transporter substrate-binding protein</fullName>
    </submittedName>
</protein>
<organism evidence="3 4">
    <name type="scientific">Nocardioides dubius</name>
    <dbReference type="NCBI Taxonomy" id="317019"/>
    <lineage>
        <taxon>Bacteria</taxon>
        <taxon>Bacillati</taxon>
        <taxon>Actinomycetota</taxon>
        <taxon>Actinomycetes</taxon>
        <taxon>Propionibacteriales</taxon>
        <taxon>Nocardioidaceae</taxon>
        <taxon>Nocardioides</taxon>
    </lineage>
</organism>
<dbReference type="InterPro" id="IPR006059">
    <property type="entry name" value="SBP"/>
</dbReference>
<evidence type="ECO:0000313" key="3">
    <source>
        <dbReference type="EMBL" id="GAA1106200.1"/>
    </source>
</evidence>
<proteinExistence type="predicted"/>
<keyword evidence="1 2" id="KW-0732">Signal</keyword>
<dbReference type="PANTHER" id="PTHR30222">
    <property type="entry name" value="SPERMIDINE/PUTRESCINE-BINDING PERIPLASMIC PROTEIN"/>
    <property type="match status" value="1"/>
</dbReference>
<reference evidence="4" key="1">
    <citation type="journal article" date="2019" name="Int. J. Syst. Evol. Microbiol.">
        <title>The Global Catalogue of Microorganisms (GCM) 10K type strain sequencing project: providing services to taxonomists for standard genome sequencing and annotation.</title>
        <authorList>
            <consortium name="The Broad Institute Genomics Platform"/>
            <consortium name="The Broad Institute Genome Sequencing Center for Infectious Disease"/>
            <person name="Wu L."/>
            <person name="Ma J."/>
        </authorList>
    </citation>
    <scope>NUCLEOTIDE SEQUENCE [LARGE SCALE GENOMIC DNA]</scope>
    <source>
        <strain evidence="4">JCM 13008</strain>
    </source>
</reference>
<keyword evidence="4" id="KW-1185">Reference proteome</keyword>
<dbReference type="PROSITE" id="PS51257">
    <property type="entry name" value="PROKAR_LIPOPROTEIN"/>
    <property type="match status" value="1"/>
</dbReference>
<dbReference type="RefSeq" id="WP_343995337.1">
    <property type="nucleotide sequence ID" value="NZ_BAAALG010000011.1"/>
</dbReference>
<gene>
    <name evidence="3" type="ORF">GCM10009668_27280</name>
</gene>
<evidence type="ECO:0000313" key="4">
    <source>
        <dbReference type="Proteomes" id="UP001501581"/>
    </source>
</evidence>
<dbReference type="EMBL" id="BAAALG010000011">
    <property type="protein sequence ID" value="GAA1106200.1"/>
    <property type="molecule type" value="Genomic_DNA"/>
</dbReference>
<name>A0ABP4EIH0_9ACTN</name>
<evidence type="ECO:0000256" key="1">
    <source>
        <dbReference type="ARBA" id="ARBA00022729"/>
    </source>
</evidence>